<dbReference type="FunFam" id="3.10.180.10:FF:000001">
    <property type="entry name" value="4-hydroxyphenylpyruvate dioxygenase"/>
    <property type="match status" value="1"/>
</dbReference>
<evidence type="ECO:0000256" key="1">
    <source>
        <dbReference type="ARBA" id="ARBA00005162"/>
    </source>
</evidence>
<feature type="domain" description="VOC" evidence="11">
    <location>
        <begin position="18"/>
        <end position="149"/>
    </location>
</feature>
<evidence type="ECO:0000259" key="11">
    <source>
        <dbReference type="PROSITE" id="PS51819"/>
    </source>
</evidence>
<evidence type="ECO:0000256" key="8">
    <source>
        <dbReference type="ARBA" id="ARBA00023232"/>
    </source>
</evidence>
<protein>
    <recommendedName>
        <fullName evidence="3 9">4-hydroxyphenylpyruvate dioxygenase</fullName>
    </recommendedName>
</protein>
<feature type="binding site" evidence="10">
    <location>
        <position position="269"/>
    </location>
    <ligand>
        <name>Fe cation</name>
        <dbReference type="ChEBI" id="CHEBI:24875"/>
    </ligand>
</feature>
<evidence type="ECO:0000256" key="4">
    <source>
        <dbReference type="ARBA" id="ARBA00022723"/>
    </source>
</evidence>
<proteinExistence type="inferred from homology"/>
<dbReference type="GO" id="GO:0006559">
    <property type="term" value="P:L-phenylalanine catabolic process"/>
    <property type="evidence" value="ECO:0007669"/>
    <property type="project" value="UniProtKB-KW"/>
</dbReference>
<keyword evidence="12" id="KW-0560">Oxidoreductase</keyword>
<evidence type="ECO:0000313" key="13">
    <source>
        <dbReference type="Proteomes" id="UP000007799"/>
    </source>
</evidence>
<dbReference type="GO" id="GO:0003868">
    <property type="term" value="F:4-hydroxyphenylpyruvate dioxygenase activity"/>
    <property type="evidence" value="ECO:0007669"/>
    <property type="project" value="InterPro"/>
</dbReference>
<evidence type="ECO:0000256" key="10">
    <source>
        <dbReference type="PIRSR" id="PIRSR009283-1"/>
    </source>
</evidence>
<dbReference type="InterPro" id="IPR037523">
    <property type="entry name" value="VOC_core"/>
</dbReference>
<reference evidence="12" key="1">
    <citation type="submission" date="2009-08" db="EMBL/GenBank/DDBJ databases">
        <title>Annotation of Salpingoeca rosetta.</title>
        <authorList>
            <consortium name="The Broad Institute Genome Sequencing Platform"/>
            <person name="Russ C."/>
            <person name="Cuomo C."/>
            <person name="Burger G."/>
            <person name="Gray M.W."/>
            <person name="Holland P.W.H."/>
            <person name="King N."/>
            <person name="Lang F.B.F."/>
            <person name="Roger A.J."/>
            <person name="Ruiz-Trillo I."/>
            <person name="Young S.K."/>
            <person name="Zeng Q."/>
            <person name="Gargeya S."/>
            <person name="Alvarado L."/>
            <person name="Berlin A."/>
            <person name="Chapman S.B."/>
            <person name="Chen Z."/>
            <person name="Freedman E."/>
            <person name="Gellesch M."/>
            <person name="Goldberg J."/>
            <person name="Griggs A."/>
            <person name="Gujja S."/>
            <person name="Heilman E."/>
            <person name="Heiman D."/>
            <person name="Howarth C."/>
            <person name="Mehta T."/>
            <person name="Neiman D."/>
            <person name="Pearson M."/>
            <person name="Roberts A."/>
            <person name="Saif S."/>
            <person name="Shea T."/>
            <person name="Shenoy N."/>
            <person name="Sisk P."/>
            <person name="Stolte C."/>
            <person name="Sykes S."/>
            <person name="White J."/>
            <person name="Yandava C."/>
            <person name="Haas B."/>
            <person name="Nusbaum C."/>
            <person name="Birren B."/>
        </authorList>
    </citation>
    <scope>NUCLEOTIDE SEQUENCE [LARGE SCALE GENOMIC DNA]</scope>
    <source>
        <strain evidence="12">ATCC 50818</strain>
    </source>
</reference>
<keyword evidence="4 10" id="KW-0479">Metal-binding</keyword>
<dbReference type="KEGG" id="sre:PTSG_09644"/>
<dbReference type="InterPro" id="IPR005956">
    <property type="entry name" value="4OHPhenylPyrv_dOase"/>
</dbReference>
<keyword evidence="7 10" id="KW-0408">Iron</keyword>
<feature type="binding site" evidence="10">
    <location>
        <position position="352"/>
    </location>
    <ligand>
        <name>Fe cation</name>
        <dbReference type="ChEBI" id="CHEBI:24875"/>
    </ligand>
</feature>
<comment type="similarity">
    <text evidence="2 9">Belongs to the 4HPPD family.</text>
</comment>
<keyword evidence="12" id="KW-0670">Pyruvate</keyword>
<dbReference type="SUPFAM" id="SSF54593">
    <property type="entry name" value="Glyoxalase/Bleomycin resistance protein/Dihydroxybiphenyl dioxygenase"/>
    <property type="match status" value="1"/>
</dbReference>
<feature type="domain" description="VOC" evidence="11">
    <location>
        <begin position="183"/>
        <end position="341"/>
    </location>
</feature>
<dbReference type="InParanoid" id="F2ULK7"/>
<keyword evidence="6" id="KW-0828">Tyrosine catabolism</keyword>
<accession>F2ULK7</accession>
<dbReference type="GO" id="GO:0046872">
    <property type="term" value="F:metal ion binding"/>
    <property type="evidence" value="ECO:0007669"/>
    <property type="project" value="UniProtKB-KW"/>
</dbReference>
<dbReference type="FunCoup" id="F2ULK7">
    <property type="interactions" value="190"/>
</dbReference>
<dbReference type="OMA" id="DPFPVKG"/>
<organism evidence="13">
    <name type="scientific">Salpingoeca rosetta (strain ATCC 50818 / BSB-021)</name>
    <dbReference type="NCBI Taxonomy" id="946362"/>
    <lineage>
        <taxon>Eukaryota</taxon>
        <taxon>Choanoflagellata</taxon>
        <taxon>Craspedida</taxon>
        <taxon>Salpingoecidae</taxon>
        <taxon>Salpingoeca</taxon>
    </lineage>
</organism>
<evidence type="ECO:0000256" key="5">
    <source>
        <dbReference type="ARBA" id="ARBA00022737"/>
    </source>
</evidence>
<dbReference type="GO" id="GO:0006572">
    <property type="term" value="P:L-tyrosine catabolic process"/>
    <property type="evidence" value="ECO:0007669"/>
    <property type="project" value="UniProtKB-KW"/>
</dbReference>
<dbReference type="PROSITE" id="PS51819">
    <property type="entry name" value="VOC"/>
    <property type="match status" value="2"/>
</dbReference>
<dbReference type="STRING" id="946362.F2ULK7"/>
<evidence type="ECO:0000256" key="7">
    <source>
        <dbReference type="ARBA" id="ARBA00023004"/>
    </source>
</evidence>
<dbReference type="PIRSF" id="PIRSF009283">
    <property type="entry name" value="HPP_dOase"/>
    <property type="match status" value="1"/>
</dbReference>
<dbReference type="CDD" id="cd08342">
    <property type="entry name" value="HPPD_N_like"/>
    <property type="match status" value="1"/>
</dbReference>
<dbReference type="EMBL" id="GL832980">
    <property type="protein sequence ID" value="EGD78006.1"/>
    <property type="molecule type" value="Genomic_DNA"/>
</dbReference>
<dbReference type="NCBIfam" id="TIGR01263">
    <property type="entry name" value="4HPPD"/>
    <property type="match status" value="1"/>
</dbReference>
<name>F2ULK7_SALR5</name>
<gene>
    <name evidence="12" type="ORF">PTSG_09644</name>
</gene>
<keyword evidence="12" id="KW-0223">Dioxygenase</keyword>
<evidence type="ECO:0000313" key="12">
    <source>
        <dbReference type="EMBL" id="EGD78006.1"/>
    </source>
</evidence>
<dbReference type="InterPro" id="IPR041735">
    <property type="entry name" value="4OHPhenylPyrv_dOase_C"/>
</dbReference>
<evidence type="ECO:0000256" key="6">
    <source>
        <dbReference type="ARBA" id="ARBA00022878"/>
    </source>
</evidence>
<comment type="pathway">
    <text evidence="1">Amino-acid degradation; L-phenylalanine degradation; acetoacetate and fumarate from L-phenylalanine: step 3/6.</text>
</comment>
<sequence>MTSYTDKGAKPDVGRYLGFDHATFWVGNAKQAASFYTVRMGFEPLAYRGLETGDRDVVSHAVKQNDIVFVFKSALNPGNNEMGEHLTKHGDGVKDIAFTVEDCRGIYKRAIARGAKGVREPWEEKDEHGTVVFAQVQTYGDTTHTFVERTNYTATATHFLPGFVPLTKKDPLLATLPVLNLHAIDHCVGNQPDNEMEDVATWYTNVLAFHRFWSVDDTQLHTEYSALRSIVVTDYDEVIKMPINEPAAGKRKSQIQEYVDYYGGAGVQHIALRTDDVIKAVEAGRARGLDFLTPPDTYYEDLIERLKESKVEIKENMDLIRKNSILVDFDDNGYLLQIFTKPCQDRPTLFIEFIQRCNHSGFGAGNFKALFEAIEKDQAARGNL</sequence>
<dbReference type="CDD" id="cd07250">
    <property type="entry name" value="HPPD_C_like"/>
    <property type="match status" value="1"/>
</dbReference>
<keyword evidence="5" id="KW-0677">Repeat</keyword>
<dbReference type="OrthoDB" id="414569at2759"/>
<evidence type="ECO:0000256" key="9">
    <source>
        <dbReference type="PIRNR" id="PIRNR009283"/>
    </source>
</evidence>
<evidence type="ECO:0000256" key="2">
    <source>
        <dbReference type="ARBA" id="ARBA00005877"/>
    </source>
</evidence>
<dbReference type="Proteomes" id="UP000007799">
    <property type="component" value="Unassembled WGS sequence"/>
</dbReference>
<dbReference type="Gene3D" id="3.10.180.10">
    <property type="entry name" value="2,3-Dihydroxybiphenyl 1,2-Dioxygenase, domain 1"/>
    <property type="match status" value="2"/>
</dbReference>
<dbReference type="eggNOG" id="KOG0638">
    <property type="taxonomic scope" value="Eukaryota"/>
</dbReference>
<keyword evidence="8" id="KW-0585">Phenylalanine catabolism</keyword>
<dbReference type="InterPro" id="IPR004360">
    <property type="entry name" value="Glyas_Fos-R_dOase_dom"/>
</dbReference>
<dbReference type="AlphaFoldDB" id="F2ULK7"/>
<dbReference type="GeneID" id="16070620"/>
<dbReference type="PANTHER" id="PTHR11959:SF1">
    <property type="entry name" value="4-HYDROXYPHENYLPYRUVATE DIOXYGENASE"/>
    <property type="match status" value="1"/>
</dbReference>
<feature type="binding site" evidence="10">
    <location>
        <position position="186"/>
    </location>
    <ligand>
        <name>Fe cation</name>
        <dbReference type="ChEBI" id="CHEBI:24875"/>
    </ligand>
</feature>
<dbReference type="Pfam" id="PF00903">
    <property type="entry name" value="Glyoxalase"/>
    <property type="match status" value="2"/>
</dbReference>
<dbReference type="InterPro" id="IPR041736">
    <property type="entry name" value="4OHPhenylPyrv_dOase_N"/>
</dbReference>
<dbReference type="RefSeq" id="XP_004990068.1">
    <property type="nucleotide sequence ID" value="XM_004990011.1"/>
</dbReference>
<dbReference type="PANTHER" id="PTHR11959">
    <property type="entry name" value="4-HYDROXYPHENYLPYRUVATE DIOXYGENASE"/>
    <property type="match status" value="1"/>
</dbReference>
<comment type="cofactor">
    <cofactor evidence="10">
        <name>Fe cation</name>
        <dbReference type="ChEBI" id="CHEBI:24875"/>
    </cofactor>
    <text evidence="10">Binds 1 Fe cation per subunit.</text>
</comment>
<dbReference type="InterPro" id="IPR029068">
    <property type="entry name" value="Glyas_Bleomycin-R_OHBP_Dase"/>
</dbReference>
<evidence type="ECO:0000256" key="3">
    <source>
        <dbReference type="ARBA" id="ARBA00013222"/>
    </source>
</evidence>
<keyword evidence="13" id="KW-1185">Reference proteome</keyword>